<dbReference type="Pfam" id="PF00696">
    <property type="entry name" value="AA_kinase"/>
    <property type="match status" value="1"/>
</dbReference>
<keyword evidence="7 8" id="KW-0067">ATP-binding</keyword>
<feature type="binding site" evidence="8">
    <location>
        <position position="51"/>
    </location>
    <ligand>
        <name>substrate</name>
    </ligand>
</feature>
<dbReference type="InterPro" id="IPR019797">
    <property type="entry name" value="Glutamate_5-kinase_CS"/>
</dbReference>
<dbReference type="SMART" id="SM00359">
    <property type="entry name" value="PUA"/>
    <property type="match status" value="1"/>
</dbReference>
<reference evidence="10" key="1">
    <citation type="submission" date="2022-12" db="EMBL/GenBank/DDBJ databases">
        <title>Draft genome sequence of the thermophilic strain Brevibacillus thermoruber HT42, isolated from Los Humeros, Puebla, Mexico, with biotechnological potential.</title>
        <authorList>
            <person name="Lara Sanchez J."/>
            <person name="Solis Palacios R."/>
            <person name="Bustos Baena A.S."/>
            <person name="Ruz Baez A.E."/>
            <person name="Espinosa Luna G."/>
            <person name="Oliart Ros R.M."/>
        </authorList>
    </citation>
    <scope>NUCLEOTIDE SEQUENCE</scope>
    <source>
        <strain evidence="10">HT42</strain>
    </source>
</reference>
<dbReference type="AlphaFoldDB" id="A0A9X3Z2A9"/>
<evidence type="ECO:0000256" key="2">
    <source>
        <dbReference type="ARBA" id="ARBA00022605"/>
    </source>
</evidence>
<feature type="domain" description="PUA" evidence="9">
    <location>
        <begin position="282"/>
        <end position="364"/>
    </location>
</feature>
<evidence type="ECO:0000256" key="3">
    <source>
        <dbReference type="ARBA" id="ARBA00022650"/>
    </source>
</evidence>
<dbReference type="InterPro" id="IPR001048">
    <property type="entry name" value="Asp/Glu/Uridylate_kinase"/>
</dbReference>
<dbReference type="PANTHER" id="PTHR43654">
    <property type="entry name" value="GLUTAMATE 5-KINASE"/>
    <property type="match status" value="1"/>
</dbReference>
<dbReference type="GO" id="GO:0004349">
    <property type="term" value="F:glutamate 5-kinase activity"/>
    <property type="evidence" value="ECO:0007669"/>
    <property type="project" value="UniProtKB-UniRule"/>
</dbReference>
<dbReference type="InterPro" id="IPR011529">
    <property type="entry name" value="Glu_5kinase"/>
</dbReference>
<evidence type="ECO:0000313" key="11">
    <source>
        <dbReference type="Proteomes" id="UP001151071"/>
    </source>
</evidence>
<dbReference type="GO" id="GO:0005829">
    <property type="term" value="C:cytosol"/>
    <property type="evidence" value="ECO:0007669"/>
    <property type="project" value="TreeGrafter"/>
</dbReference>
<dbReference type="Gene3D" id="2.30.130.10">
    <property type="entry name" value="PUA domain"/>
    <property type="match status" value="1"/>
</dbReference>
<dbReference type="GO" id="GO:0055129">
    <property type="term" value="P:L-proline biosynthetic process"/>
    <property type="evidence" value="ECO:0007669"/>
    <property type="project" value="UniProtKB-UniRule"/>
</dbReference>
<dbReference type="InterPro" id="IPR036974">
    <property type="entry name" value="PUA_sf"/>
</dbReference>
<evidence type="ECO:0000256" key="8">
    <source>
        <dbReference type="HAMAP-Rule" id="MF_00456"/>
    </source>
</evidence>
<dbReference type="Gene3D" id="3.40.1160.10">
    <property type="entry name" value="Acetylglutamate kinase-like"/>
    <property type="match status" value="1"/>
</dbReference>
<dbReference type="SUPFAM" id="SSF53633">
    <property type="entry name" value="Carbamate kinase-like"/>
    <property type="match status" value="1"/>
</dbReference>
<feature type="binding site" evidence="8">
    <location>
        <begin position="211"/>
        <end position="217"/>
    </location>
    <ligand>
        <name>ATP</name>
        <dbReference type="ChEBI" id="CHEBI:30616"/>
    </ligand>
</feature>
<comment type="subcellular location">
    <subcellularLocation>
        <location evidence="8">Cytoplasm</location>
    </subcellularLocation>
</comment>
<keyword evidence="4 8" id="KW-0808">Transferase</keyword>
<keyword evidence="1 8" id="KW-0963">Cytoplasm</keyword>
<dbReference type="PROSITE" id="PS50890">
    <property type="entry name" value="PUA"/>
    <property type="match status" value="1"/>
</dbReference>
<proteinExistence type="inferred from homology"/>
<dbReference type="InterPro" id="IPR002478">
    <property type="entry name" value="PUA"/>
</dbReference>
<comment type="caution">
    <text evidence="10">The sequence shown here is derived from an EMBL/GenBank/DDBJ whole genome shotgun (WGS) entry which is preliminary data.</text>
</comment>
<comment type="catalytic activity">
    <reaction evidence="8">
        <text>L-glutamate + ATP = L-glutamyl 5-phosphate + ADP</text>
        <dbReference type="Rhea" id="RHEA:14877"/>
        <dbReference type="ChEBI" id="CHEBI:29985"/>
        <dbReference type="ChEBI" id="CHEBI:30616"/>
        <dbReference type="ChEBI" id="CHEBI:58274"/>
        <dbReference type="ChEBI" id="CHEBI:456216"/>
        <dbReference type="EC" id="2.7.2.11"/>
    </reaction>
</comment>
<dbReference type="GO" id="GO:0003723">
    <property type="term" value="F:RNA binding"/>
    <property type="evidence" value="ECO:0007669"/>
    <property type="project" value="InterPro"/>
</dbReference>
<dbReference type="CDD" id="cd21157">
    <property type="entry name" value="PUA_G5K"/>
    <property type="match status" value="1"/>
</dbReference>
<keyword evidence="11" id="KW-1185">Reference proteome</keyword>
<dbReference type="InterPro" id="IPR015947">
    <property type="entry name" value="PUA-like_sf"/>
</dbReference>
<protein>
    <recommendedName>
        <fullName evidence="8">Glutamate 5-kinase</fullName>
        <ecNumber evidence="8">2.7.2.11</ecNumber>
    </recommendedName>
    <alternativeName>
        <fullName evidence="8">Gamma-glutamyl kinase</fullName>
        <shortName evidence="8">GK</shortName>
    </alternativeName>
</protein>
<name>A0A9X3Z2A9_9BACL</name>
<dbReference type="FunFam" id="3.40.1160.10:FF:000018">
    <property type="entry name" value="Glutamate 5-kinase"/>
    <property type="match status" value="1"/>
</dbReference>
<evidence type="ECO:0000256" key="7">
    <source>
        <dbReference type="ARBA" id="ARBA00022840"/>
    </source>
</evidence>
<gene>
    <name evidence="8 10" type="primary">proB</name>
    <name evidence="10" type="ORF">O3V59_03900</name>
</gene>
<accession>A0A9X3Z2A9</accession>
<evidence type="ECO:0000259" key="9">
    <source>
        <dbReference type="SMART" id="SM00359"/>
    </source>
</evidence>
<comment type="similarity">
    <text evidence="8">Belongs to the glutamate 5-kinase family.</text>
</comment>
<dbReference type="RefSeq" id="WP_044897183.1">
    <property type="nucleotide sequence ID" value="NZ_JAPYYP010000003.1"/>
</dbReference>
<dbReference type="EC" id="2.7.2.11" evidence="8"/>
<keyword evidence="2 8" id="KW-0028">Amino-acid biosynthesis</keyword>
<dbReference type="PROSITE" id="PS00902">
    <property type="entry name" value="GLUTAMATE_5_KINASE"/>
    <property type="match status" value="1"/>
</dbReference>
<dbReference type="Pfam" id="PF01472">
    <property type="entry name" value="PUA"/>
    <property type="match status" value="1"/>
</dbReference>
<keyword evidence="6 8" id="KW-0418">Kinase</keyword>
<sequence>MKKGKMRLVVKVGSSSLAAPGGGCDPAKMSLLVSAVSRLRDAGHQVVLVSSGAVASGFRRLGYQQRPRTLAAKQAAAAIGQSLLMQTYTELFAAYGCTVAQILLTRGDFSDRERYHHAFQTLSLLLEKNVLPIINENDTVSVAELTFGDNDMLGALVAGLVHADLYLILTDTNGLYDKDPRTHADAVRIPYLPAVTDEVEALAGGASRLGTGGMRSKLIAAKTAQQLGVPSFIGHLAQPSDLLDVLDGSGSGTYVGFRPESPAGHALPTRKQWIALHSPVRGRISVDRGAAEAVLRHRRSLLLAGVRDVDGAFAPGEVIEVYCDGQLIGRGVSRCSAADLRAKLSPAGPARPKGIVIHRDQWTEAACFAAIGGSDRT</sequence>
<dbReference type="Proteomes" id="UP001151071">
    <property type="component" value="Unassembled WGS sequence"/>
</dbReference>
<dbReference type="InterPro" id="IPR005715">
    <property type="entry name" value="Glu_5kinase/COase_Synthase"/>
</dbReference>
<dbReference type="PIRSF" id="PIRSF000729">
    <property type="entry name" value="GK"/>
    <property type="match status" value="1"/>
</dbReference>
<dbReference type="PRINTS" id="PR00474">
    <property type="entry name" value="GLU5KINASE"/>
</dbReference>
<comment type="pathway">
    <text evidence="8">Amino-acid biosynthesis; L-proline biosynthesis; L-glutamate 5-semialdehyde from L-glutamate: step 1/2.</text>
</comment>
<evidence type="ECO:0000313" key="10">
    <source>
        <dbReference type="EMBL" id="MDA5107493.1"/>
    </source>
</evidence>
<dbReference type="SUPFAM" id="SSF88697">
    <property type="entry name" value="PUA domain-like"/>
    <property type="match status" value="1"/>
</dbReference>
<feature type="binding site" evidence="8">
    <location>
        <begin position="170"/>
        <end position="171"/>
    </location>
    <ligand>
        <name>ATP</name>
        <dbReference type="ChEBI" id="CHEBI:30616"/>
    </ligand>
</feature>
<evidence type="ECO:0000256" key="6">
    <source>
        <dbReference type="ARBA" id="ARBA00022777"/>
    </source>
</evidence>
<dbReference type="InterPro" id="IPR036393">
    <property type="entry name" value="AceGlu_kinase-like_sf"/>
</dbReference>
<keyword evidence="5 8" id="KW-0547">Nucleotide-binding</keyword>
<dbReference type="HAMAP" id="MF_00456">
    <property type="entry name" value="ProB"/>
    <property type="match status" value="1"/>
</dbReference>
<dbReference type="InterPro" id="IPR041739">
    <property type="entry name" value="G5K_ProB"/>
</dbReference>
<evidence type="ECO:0000256" key="5">
    <source>
        <dbReference type="ARBA" id="ARBA00022741"/>
    </source>
</evidence>
<dbReference type="PANTHER" id="PTHR43654:SF1">
    <property type="entry name" value="ISOPENTENYL PHOSPHATE KINASE"/>
    <property type="match status" value="1"/>
</dbReference>
<feature type="binding site" evidence="8">
    <location>
        <position position="11"/>
    </location>
    <ligand>
        <name>ATP</name>
        <dbReference type="ChEBI" id="CHEBI:30616"/>
    </ligand>
</feature>
<dbReference type="CDD" id="cd04242">
    <property type="entry name" value="AAK_G5K_ProB"/>
    <property type="match status" value="1"/>
</dbReference>
<dbReference type="NCBIfam" id="TIGR01027">
    <property type="entry name" value="proB"/>
    <property type="match status" value="1"/>
</dbReference>
<comment type="function">
    <text evidence="8">Catalyzes the transfer of a phosphate group to glutamate to form L-glutamate 5-phosphate.</text>
</comment>
<dbReference type="GO" id="GO:0005524">
    <property type="term" value="F:ATP binding"/>
    <property type="evidence" value="ECO:0007669"/>
    <property type="project" value="UniProtKB-KW"/>
</dbReference>
<dbReference type="InterPro" id="IPR001057">
    <property type="entry name" value="Glu/AcGlu_kinase"/>
</dbReference>
<keyword evidence="3 8" id="KW-0641">Proline biosynthesis</keyword>
<dbReference type="EMBL" id="JAPYYP010000003">
    <property type="protein sequence ID" value="MDA5107493.1"/>
    <property type="molecule type" value="Genomic_DNA"/>
</dbReference>
<feature type="binding site" evidence="8">
    <location>
        <position position="150"/>
    </location>
    <ligand>
        <name>substrate</name>
    </ligand>
</feature>
<evidence type="ECO:0000256" key="1">
    <source>
        <dbReference type="ARBA" id="ARBA00022490"/>
    </source>
</evidence>
<evidence type="ECO:0000256" key="4">
    <source>
        <dbReference type="ARBA" id="ARBA00022679"/>
    </source>
</evidence>
<organism evidence="10 11">
    <name type="scientific">Brevibacillus thermoruber</name>
    <dbReference type="NCBI Taxonomy" id="33942"/>
    <lineage>
        <taxon>Bacteria</taxon>
        <taxon>Bacillati</taxon>
        <taxon>Bacillota</taxon>
        <taxon>Bacilli</taxon>
        <taxon>Bacillales</taxon>
        <taxon>Paenibacillaceae</taxon>
        <taxon>Brevibacillus</taxon>
    </lineage>
</organism>
<feature type="binding site" evidence="8">
    <location>
        <position position="138"/>
    </location>
    <ligand>
        <name>substrate</name>
    </ligand>
</feature>